<protein>
    <submittedName>
        <fullName evidence="2">ATP-utilizing enzymes of the PP-loop superfamily</fullName>
    </submittedName>
</protein>
<accession>A5CYW2</accession>
<dbReference type="PANTHER" id="PTHR43169">
    <property type="entry name" value="EXSB FAMILY PROTEIN"/>
    <property type="match status" value="1"/>
</dbReference>
<sequence>MTTNTFTPTRTTTNGPCTSTTTSTATGTSGTATGMPTGTVTATRAGMSMTAATAMCMSTIMTMSTAMNTATCVMMVKKQRSSEKAGLMNKLTEKLEVLKEILKSCGSVLVAFSGGADSTLLLKVARDVLGDKVLAVTAASEIYPPGEAAEAGELARAIGAEHIVFTAKGLKSAAFRNNPPDRCYHCKKEIYTELLKLARERGIKCVADGVNADDAADYRPGIRAGIELGVKAPLKEAGLTKQEIHALSRQLGLPTAGKPANPCLASRFPYGTEITRKGLEMVHAAEEFLRGLGIAQLRVRHHGNLARIEVPPDCLGLMVEKSAETVAKFKEIGYNYVTLDLQGYRTGSMNETLNFSSFK</sequence>
<dbReference type="eggNOG" id="COG1606">
    <property type="taxonomic scope" value="Bacteria"/>
</dbReference>
<feature type="region of interest" description="Disordered" evidence="1">
    <location>
        <begin position="1"/>
        <end position="38"/>
    </location>
</feature>
<dbReference type="CDD" id="cd01990">
    <property type="entry name" value="LarE-like"/>
    <property type="match status" value="1"/>
</dbReference>
<dbReference type="EMBL" id="AP009389">
    <property type="protein sequence ID" value="BAF60809.1"/>
    <property type="molecule type" value="Genomic_DNA"/>
</dbReference>
<evidence type="ECO:0000256" key="1">
    <source>
        <dbReference type="SAM" id="MobiDB-lite"/>
    </source>
</evidence>
<dbReference type="GO" id="GO:0016783">
    <property type="term" value="F:sulfurtransferase activity"/>
    <property type="evidence" value="ECO:0007669"/>
    <property type="project" value="InterPro"/>
</dbReference>
<dbReference type="InterPro" id="IPR052188">
    <property type="entry name" value="Ni-pincer_cofactor_biosynth"/>
</dbReference>
<dbReference type="InterPro" id="IPR005232">
    <property type="entry name" value="LarE"/>
</dbReference>
<evidence type="ECO:0000313" key="3">
    <source>
        <dbReference type="Proteomes" id="UP000006556"/>
    </source>
</evidence>
<keyword evidence="3" id="KW-1185">Reference proteome</keyword>
<dbReference type="HOGENOM" id="CLU_061181_2_0_9"/>
<dbReference type="STRING" id="370438.PTH_2629"/>
<evidence type="ECO:0000313" key="2">
    <source>
        <dbReference type="EMBL" id="BAF60809.1"/>
    </source>
</evidence>
<name>A5CYW2_PELTS</name>
<dbReference type="Gene3D" id="3.40.50.620">
    <property type="entry name" value="HUPs"/>
    <property type="match status" value="1"/>
</dbReference>
<organism evidence="2 3">
    <name type="scientific">Pelotomaculum thermopropionicum (strain DSM 13744 / JCM 10971 / SI)</name>
    <dbReference type="NCBI Taxonomy" id="370438"/>
    <lineage>
        <taxon>Bacteria</taxon>
        <taxon>Bacillati</taxon>
        <taxon>Bacillota</taxon>
        <taxon>Clostridia</taxon>
        <taxon>Eubacteriales</taxon>
        <taxon>Desulfotomaculaceae</taxon>
        <taxon>Pelotomaculum</taxon>
    </lineage>
</organism>
<dbReference type="InterPro" id="IPR014729">
    <property type="entry name" value="Rossmann-like_a/b/a_fold"/>
</dbReference>
<dbReference type="AlphaFoldDB" id="A5CYW2"/>
<dbReference type="PANTHER" id="PTHR43169:SF2">
    <property type="entry name" value="NAD_GMP SYNTHASE DOMAIN-CONTAINING PROTEIN"/>
    <property type="match status" value="1"/>
</dbReference>
<gene>
    <name evidence="2" type="ordered locus">PTH_2629</name>
</gene>
<dbReference type="KEGG" id="pth:PTH_2629"/>
<proteinExistence type="predicted"/>
<dbReference type="Proteomes" id="UP000006556">
    <property type="component" value="Chromosome"/>
</dbReference>
<dbReference type="NCBIfam" id="TIGR00268">
    <property type="entry name" value="ATP-dependent sacrificial sulfur transferase LarE"/>
    <property type="match status" value="1"/>
</dbReference>
<reference evidence="3" key="1">
    <citation type="journal article" date="2008" name="Genome Res.">
        <title>The genome of Pelotomaculum thermopropionicum reveals niche-associated evolution in anaerobic microbiota.</title>
        <authorList>
            <person name="Kosaka T."/>
            <person name="Kato S."/>
            <person name="Shimoyama T."/>
            <person name="Ishii S."/>
            <person name="Abe T."/>
            <person name="Watanabe K."/>
        </authorList>
    </citation>
    <scope>NUCLEOTIDE SEQUENCE [LARGE SCALE GENOMIC DNA]</scope>
    <source>
        <strain evidence="3">DSM 13744 / JCM 10971 / SI</strain>
    </source>
</reference>
<dbReference type="SUPFAM" id="SSF52402">
    <property type="entry name" value="Adenine nucleotide alpha hydrolases-like"/>
    <property type="match status" value="1"/>
</dbReference>